<feature type="region of interest" description="Disordered" evidence="1">
    <location>
        <begin position="1"/>
        <end position="123"/>
    </location>
</feature>
<dbReference type="AlphaFoldDB" id="A0A0A0BZ09"/>
<feature type="compositionally biased region" description="Basic and acidic residues" evidence="1">
    <location>
        <begin position="77"/>
        <end position="89"/>
    </location>
</feature>
<comment type="caution">
    <text evidence="3">The sequence shown here is derived from an EMBL/GenBank/DDBJ whole genome shotgun (WGS) entry which is preliminary data.</text>
</comment>
<dbReference type="EMBL" id="AXCZ01000061">
    <property type="protein sequence ID" value="KGM13175.1"/>
    <property type="molecule type" value="Genomic_DNA"/>
</dbReference>
<evidence type="ECO:0000313" key="4">
    <source>
        <dbReference type="Proteomes" id="UP000054314"/>
    </source>
</evidence>
<accession>A0A0A0BZ09</accession>
<dbReference type="Proteomes" id="UP000054314">
    <property type="component" value="Unassembled WGS sequence"/>
</dbReference>
<evidence type="ECO:0000256" key="2">
    <source>
        <dbReference type="SAM" id="Phobius"/>
    </source>
</evidence>
<reference evidence="3 4" key="1">
    <citation type="submission" date="2013-08" db="EMBL/GenBank/DDBJ databases">
        <title>Genome sequencing of Cellulomonas bogoriensis 69B4.</title>
        <authorList>
            <person name="Chen F."/>
            <person name="Li Y."/>
            <person name="Wang G."/>
        </authorList>
    </citation>
    <scope>NUCLEOTIDE SEQUENCE [LARGE SCALE GENOMIC DNA]</scope>
    <source>
        <strain evidence="3 4">69B4</strain>
    </source>
</reference>
<feature type="transmembrane region" description="Helical" evidence="2">
    <location>
        <begin position="130"/>
        <end position="152"/>
    </location>
</feature>
<feature type="compositionally biased region" description="Low complexity" evidence="1">
    <location>
        <begin position="57"/>
        <end position="70"/>
    </location>
</feature>
<keyword evidence="2" id="KW-1133">Transmembrane helix</keyword>
<name>A0A0A0BZ09_9CELL</name>
<proteinExistence type="predicted"/>
<keyword evidence="2" id="KW-0812">Transmembrane</keyword>
<keyword evidence="2" id="KW-0472">Membrane</keyword>
<organism evidence="3 4">
    <name type="scientific">Cellulomonas bogoriensis 69B4 = DSM 16987</name>
    <dbReference type="NCBI Taxonomy" id="1386082"/>
    <lineage>
        <taxon>Bacteria</taxon>
        <taxon>Bacillati</taxon>
        <taxon>Actinomycetota</taxon>
        <taxon>Actinomycetes</taxon>
        <taxon>Micrococcales</taxon>
        <taxon>Cellulomonadaceae</taxon>
        <taxon>Cellulomonas</taxon>
    </lineage>
</organism>
<keyword evidence="4" id="KW-1185">Reference proteome</keyword>
<feature type="transmembrane region" description="Helical" evidence="2">
    <location>
        <begin position="158"/>
        <end position="176"/>
    </location>
</feature>
<sequence>MLFMASGPHAADDPSDEAPDERGPRGTPGDRGQGGLDDPQEVETRWQEIVAQLGDLTPPGDRPAPAAADPGDGGADTADRPRAVEDPAAERPAPSPPTGPRAWTPDPEVEEAENHFEPPEPGPVLAGDPVLTLGWGLVVASVATILAIALVWRGAPSAVLVLAGGSLLAGAGLLLWRMPQGRDHDDGNGAVV</sequence>
<gene>
    <name evidence="3" type="ORF">N869_15630</name>
</gene>
<evidence type="ECO:0000313" key="3">
    <source>
        <dbReference type="EMBL" id="KGM13175.1"/>
    </source>
</evidence>
<protein>
    <submittedName>
        <fullName evidence="3">Uncharacterized protein</fullName>
    </submittedName>
</protein>
<evidence type="ECO:0000256" key="1">
    <source>
        <dbReference type="SAM" id="MobiDB-lite"/>
    </source>
</evidence>